<protein>
    <submittedName>
        <fullName evidence="2">Antibiotic biosynthesis monooxygenase</fullName>
    </submittedName>
</protein>
<dbReference type="Gene3D" id="3.30.70.100">
    <property type="match status" value="1"/>
</dbReference>
<comment type="caution">
    <text evidence="2">The sequence shown here is derived from an EMBL/GenBank/DDBJ whole genome shotgun (WGS) entry which is preliminary data.</text>
</comment>
<keyword evidence="2" id="KW-0560">Oxidoreductase</keyword>
<dbReference type="GO" id="GO:0004497">
    <property type="term" value="F:monooxygenase activity"/>
    <property type="evidence" value="ECO:0007669"/>
    <property type="project" value="UniProtKB-KW"/>
</dbReference>
<gene>
    <name evidence="2" type="ORF">ATE80_07745</name>
</gene>
<dbReference type="AlphaFoldDB" id="A0A100Y7W9"/>
<dbReference type="PROSITE" id="PS51725">
    <property type="entry name" value="ABM"/>
    <property type="match status" value="1"/>
</dbReference>
<keyword evidence="2" id="KW-0503">Monooxygenase</keyword>
<sequence>MTETVIRTEDNLLTLINVFEVEASKQDELVALLNEGVEKVFRHRPGFVSATVLVGKDGTKVVNLAQWRSQEDIQATLADPAAQEYGRKTAALGKPAPGVYSVASVFGAA</sequence>
<dbReference type="SUPFAM" id="SSF54909">
    <property type="entry name" value="Dimeric alpha+beta barrel"/>
    <property type="match status" value="1"/>
</dbReference>
<evidence type="ECO:0000313" key="2">
    <source>
        <dbReference type="EMBL" id="KUH39310.1"/>
    </source>
</evidence>
<keyword evidence="3" id="KW-1185">Reference proteome</keyword>
<dbReference type="RefSeq" id="WP_058941401.1">
    <property type="nucleotide sequence ID" value="NZ_LNSV01000013.1"/>
</dbReference>
<dbReference type="EMBL" id="LNSV01000013">
    <property type="protein sequence ID" value="KUH39310.1"/>
    <property type="molecule type" value="Genomic_DNA"/>
</dbReference>
<name>A0A100Y7W9_9ACTN</name>
<reference evidence="2 3" key="1">
    <citation type="submission" date="2015-11" db="EMBL/GenBank/DDBJ databases">
        <title>Genome-wide analysis reveals the secondary metabolome in Streptomyces kanasensis ZX01.</title>
        <authorList>
            <person name="Zhang G."/>
            <person name="Han L."/>
            <person name="Feng J."/>
            <person name="Zhang X."/>
        </authorList>
    </citation>
    <scope>NUCLEOTIDE SEQUENCE [LARGE SCALE GENOMIC DNA]</scope>
    <source>
        <strain evidence="2 3">ZX01</strain>
    </source>
</reference>
<dbReference type="OrthoDB" id="1493813at2"/>
<feature type="domain" description="ABM" evidence="1">
    <location>
        <begin position="13"/>
        <end position="106"/>
    </location>
</feature>
<evidence type="ECO:0000259" key="1">
    <source>
        <dbReference type="PROSITE" id="PS51725"/>
    </source>
</evidence>
<dbReference type="Pfam" id="PF03992">
    <property type="entry name" value="ABM"/>
    <property type="match status" value="1"/>
</dbReference>
<organism evidence="2 3">
    <name type="scientific">Streptomyces kanasensis</name>
    <dbReference type="NCBI Taxonomy" id="936756"/>
    <lineage>
        <taxon>Bacteria</taxon>
        <taxon>Bacillati</taxon>
        <taxon>Actinomycetota</taxon>
        <taxon>Actinomycetes</taxon>
        <taxon>Kitasatosporales</taxon>
        <taxon>Streptomycetaceae</taxon>
        <taxon>Streptomyces</taxon>
    </lineage>
</organism>
<dbReference type="InterPro" id="IPR011008">
    <property type="entry name" value="Dimeric_a/b-barrel"/>
</dbReference>
<dbReference type="InterPro" id="IPR007138">
    <property type="entry name" value="ABM_dom"/>
</dbReference>
<dbReference type="STRING" id="936756.ATE80_07745"/>
<proteinExistence type="predicted"/>
<evidence type="ECO:0000313" key="3">
    <source>
        <dbReference type="Proteomes" id="UP000054011"/>
    </source>
</evidence>
<dbReference type="Proteomes" id="UP000054011">
    <property type="component" value="Unassembled WGS sequence"/>
</dbReference>
<accession>A0A100Y7W9</accession>